<organism evidence="1 2">
    <name type="scientific">Terrimonas ginsenosidimutans</name>
    <dbReference type="NCBI Taxonomy" id="2908004"/>
    <lineage>
        <taxon>Bacteria</taxon>
        <taxon>Pseudomonadati</taxon>
        <taxon>Bacteroidota</taxon>
        <taxon>Chitinophagia</taxon>
        <taxon>Chitinophagales</taxon>
        <taxon>Chitinophagaceae</taxon>
        <taxon>Terrimonas</taxon>
    </lineage>
</organism>
<accession>A0ABS9KYQ9</accession>
<name>A0ABS9KYQ9_9BACT</name>
<sequence>MSVETMFKDIDDINNQFIEQDSTTLATIYRGNSGIYYLMPAVGPYGIKARKEVLDSILESGVIPIEENPPNPFVKAKNELKKIDENIQFYLSELNSKLDLAITMELLADESFYSIINTKVNALDGEDSYRTLFIPLGVVVGEIVRIRENGEWRLNKKYGYNPYFIPYITNGKGYFLPWTKLADMLLEKKFDIKKYFKEITKQKSFF</sequence>
<evidence type="ECO:0000313" key="2">
    <source>
        <dbReference type="Proteomes" id="UP001165367"/>
    </source>
</evidence>
<protein>
    <submittedName>
        <fullName evidence="1">Uncharacterized protein</fullName>
    </submittedName>
</protein>
<keyword evidence="2" id="KW-1185">Reference proteome</keyword>
<dbReference type="Proteomes" id="UP001165367">
    <property type="component" value="Unassembled WGS sequence"/>
</dbReference>
<dbReference type="RefSeq" id="WP_237876214.1">
    <property type="nucleotide sequence ID" value="NZ_JAKLTR010000021.1"/>
</dbReference>
<reference evidence="1" key="1">
    <citation type="submission" date="2022-01" db="EMBL/GenBank/DDBJ databases">
        <authorList>
            <person name="Jo J.-H."/>
            <person name="Im W.-T."/>
        </authorList>
    </citation>
    <scope>NUCLEOTIDE SEQUENCE</scope>
    <source>
        <strain evidence="1">NA20</strain>
    </source>
</reference>
<comment type="caution">
    <text evidence="1">The sequence shown here is derived from an EMBL/GenBank/DDBJ whole genome shotgun (WGS) entry which is preliminary data.</text>
</comment>
<gene>
    <name evidence="1" type="ORF">LZZ85_24370</name>
</gene>
<proteinExistence type="predicted"/>
<evidence type="ECO:0000313" key="1">
    <source>
        <dbReference type="EMBL" id="MCG2617456.1"/>
    </source>
</evidence>
<dbReference type="EMBL" id="JAKLTR010000021">
    <property type="protein sequence ID" value="MCG2617456.1"/>
    <property type="molecule type" value="Genomic_DNA"/>
</dbReference>